<dbReference type="GO" id="GO:0006233">
    <property type="term" value="P:dTDP biosynthetic process"/>
    <property type="evidence" value="ECO:0000318"/>
    <property type="project" value="GO_Central"/>
</dbReference>
<keyword evidence="7" id="KW-0547">Nucleotide-binding</keyword>
<evidence type="ECO:0000256" key="1">
    <source>
        <dbReference type="ARBA" id="ARBA00004992"/>
    </source>
</evidence>
<proteinExistence type="inferred from homology"/>
<dbReference type="GO" id="GO:0005634">
    <property type="term" value="C:nucleus"/>
    <property type="evidence" value="ECO:0000318"/>
    <property type="project" value="GO_Central"/>
</dbReference>
<dbReference type="KEGG" id="tva:4754801"/>
<evidence type="ECO:0000256" key="8">
    <source>
        <dbReference type="ARBA" id="ARBA00022777"/>
    </source>
</evidence>
<dbReference type="EMBL" id="DS113733">
    <property type="protein sequence ID" value="EAX97024.1"/>
    <property type="molecule type" value="Genomic_DNA"/>
</dbReference>
<dbReference type="InParanoid" id="A2FDJ5"/>
<reference evidence="11" key="2">
    <citation type="journal article" date="2007" name="Science">
        <title>Draft genome sequence of the sexually transmitted pathogen Trichomonas vaginalis.</title>
        <authorList>
            <person name="Carlton J.M."/>
            <person name="Hirt R.P."/>
            <person name="Silva J.C."/>
            <person name="Delcher A.L."/>
            <person name="Schatz M."/>
            <person name="Zhao Q."/>
            <person name="Wortman J.R."/>
            <person name="Bidwell S.L."/>
            <person name="Alsmark U.C.M."/>
            <person name="Besteiro S."/>
            <person name="Sicheritz-Ponten T."/>
            <person name="Noel C.J."/>
            <person name="Dacks J.B."/>
            <person name="Foster P.G."/>
            <person name="Simillion C."/>
            <person name="Van de Peer Y."/>
            <person name="Miranda-Saavedra D."/>
            <person name="Barton G.J."/>
            <person name="Westrop G.D."/>
            <person name="Mueller S."/>
            <person name="Dessi D."/>
            <person name="Fiori P.L."/>
            <person name="Ren Q."/>
            <person name="Paulsen I."/>
            <person name="Zhang H."/>
            <person name="Bastida-Corcuera F.D."/>
            <person name="Simoes-Barbosa A."/>
            <person name="Brown M.T."/>
            <person name="Hayes R.D."/>
            <person name="Mukherjee M."/>
            <person name="Okumura C.Y."/>
            <person name="Schneider R."/>
            <person name="Smith A.J."/>
            <person name="Vanacova S."/>
            <person name="Villalvazo M."/>
            <person name="Haas B.J."/>
            <person name="Pertea M."/>
            <person name="Feldblyum T.V."/>
            <person name="Utterback T.R."/>
            <person name="Shu C.L."/>
            <person name="Osoegawa K."/>
            <person name="de Jong P.J."/>
            <person name="Hrdy I."/>
            <person name="Horvathova L."/>
            <person name="Zubacova Z."/>
            <person name="Dolezal P."/>
            <person name="Malik S.B."/>
            <person name="Logsdon J.M. Jr."/>
            <person name="Henze K."/>
            <person name="Gupta A."/>
            <person name="Wang C.C."/>
            <person name="Dunne R.L."/>
            <person name="Upcroft J.A."/>
            <person name="Upcroft P."/>
            <person name="White O."/>
            <person name="Salzberg S.L."/>
            <person name="Tang P."/>
            <person name="Chiu C.-H."/>
            <person name="Lee Y.-S."/>
            <person name="Embley T.M."/>
            <person name="Coombs G.H."/>
            <person name="Mottram J.C."/>
            <person name="Tachezy J."/>
            <person name="Fraser-Liggett C.M."/>
            <person name="Johnson P.J."/>
        </authorList>
    </citation>
    <scope>NUCLEOTIDE SEQUENCE [LARGE SCALE GENOMIC DNA]</scope>
    <source>
        <strain evidence="11">G3</strain>
    </source>
</reference>
<dbReference type="GO" id="GO:0005737">
    <property type="term" value="C:cytoplasm"/>
    <property type="evidence" value="ECO:0000318"/>
    <property type="project" value="GO_Central"/>
</dbReference>
<dbReference type="eggNOG" id="KOG3327">
    <property type="taxonomic scope" value="Eukaryota"/>
</dbReference>
<dbReference type="GO" id="GO:0005739">
    <property type="term" value="C:mitochondrion"/>
    <property type="evidence" value="ECO:0000318"/>
    <property type="project" value="GO_Central"/>
</dbReference>
<evidence type="ECO:0000256" key="2">
    <source>
        <dbReference type="ARBA" id="ARBA00009776"/>
    </source>
</evidence>
<dbReference type="Proteomes" id="UP000001542">
    <property type="component" value="Unassembled WGS sequence"/>
</dbReference>
<evidence type="ECO:0000256" key="3">
    <source>
        <dbReference type="ARBA" id="ARBA00012980"/>
    </source>
</evidence>
<keyword evidence="6" id="KW-0545">Nucleotide biosynthesis</keyword>
<dbReference type="OrthoDB" id="425602at2759"/>
<dbReference type="STRING" id="5722.A2FDJ5"/>
<evidence type="ECO:0000256" key="6">
    <source>
        <dbReference type="ARBA" id="ARBA00022727"/>
    </source>
</evidence>
<sequence length="194" mass="22177">MSTRGKFILFEGCDGSGKSTQCKLLANSGLFPKVEQMCFPDRTTEIGQMINAYLKKSSNLVDEAIHLLFTANRWELSPKIKELLNNGTTIICDRYYYSGVVYSAAKGMDVDWCLAPEKGLPQPDLVIFIDISPEVQAKRKGFGEEIYEKTEFQNKVRELFLSLKDDRWRIIDGNQPLEKVSEDIQKVIKEYFSL</sequence>
<dbReference type="InterPro" id="IPR018094">
    <property type="entry name" value="Thymidylate_kinase"/>
</dbReference>
<name>A2FDJ5_TRIV3</name>
<dbReference type="GO" id="GO:0006227">
    <property type="term" value="P:dUDP biosynthetic process"/>
    <property type="evidence" value="ECO:0000318"/>
    <property type="project" value="GO_Central"/>
</dbReference>
<keyword evidence="12" id="KW-1185">Reference proteome</keyword>
<evidence type="ECO:0000256" key="7">
    <source>
        <dbReference type="ARBA" id="ARBA00022741"/>
    </source>
</evidence>
<dbReference type="GO" id="GO:0004550">
    <property type="term" value="F:nucleoside diphosphate kinase activity"/>
    <property type="evidence" value="ECO:0000318"/>
    <property type="project" value="GO_Central"/>
</dbReference>
<accession>A2FDJ5</accession>
<dbReference type="FunFam" id="3.40.50.300:FF:000679">
    <property type="entry name" value="Thymidylate kinase"/>
    <property type="match status" value="1"/>
</dbReference>
<dbReference type="GO" id="GO:0006235">
    <property type="term" value="P:dTTP biosynthetic process"/>
    <property type="evidence" value="ECO:0000318"/>
    <property type="project" value="GO_Central"/>
</dbReference>
<dbReference type="PANTHER" id="PTHR10344">
    <property type="entry name" value="THYMIDYLATE KINASE"/>
    <property type="match status" value="1"/>
</dbReference>
<protein>
    <recommendedName>
        <fullName evidence="4">Thymidylate kinase</fullName>
        <ecNumber evidence="3">2.7.4.9</ecNumber>
    </recommendedName>
</protein>
<comment type="pathway">
    <text evidence="1">Pyrimidine metabolism; dTTP biosynthesis.</text>
</comment>
<dbReference type="RefSeq" id="XP_001309954.1">
    <property type="nucleotide sequence ID" value="XM_001309953.1"/>
</dbReference>
<comment type="similarity">
    <text evidence="2">Belongs to the thymidylate kinase family.</text>
</comment>
<evidence type="ECO:0000256" key="4">
    <source>
        <dbReference type="ARBA" id="ARBA00017144"/>
    </source>
</evidence>
<keyword evidence="9" id="KW-0067">ATP-binding</keyword>
<dbReference type="InterPro" id="IPR018095">
    <property type="entry name" value="Thymidylate_kin_CS"/>
</dbReference>
<dbReference type="HAMAP" id="MF_00165">
    <property type="entry name" value="Thymidylate_kinase"/>
    <property type="match status" value="1"/>
</dbReference>
<evidence type="ECO:0000256" key="9">
    <source>
        <dbReference type="ARBA" id="ARBA00022840"/>
    </source>
</evidence>
<evidence type="ECO:0000256" key="5">
    <source>
        <dbReference type="ARBA" id="ARBA00022679"/>
    </source>
</evidence>
<evidence type="ECO:0000313" key="12">
    <source>
        <dbReference type="Proteomes" id="UP000001542"/>
    </source>
</evidence>
<keyword evidence="5" id="KW-0808">Transferase</keyword>
<dbReference type="Pfam" id="PF02223">
    <property type="entry name" value="Thymidylate_kin"/>
    <property type="match status" value="1"/>
</dbReference>
<organism evidence="11 12">
    <name type="scientific">Trichomonas vaginalis (strain ATCC PRA-98 / G3)</name>
    <dbReference type="NCBI Taxonomy" id="412133"/>
    <lineage>
        <taxon>Eukaryota</taxon>
        <taxon>Metamonada</taxon>
        <taxon>Parabasalia</taxon>
        <taxon>Trichomonadida</taxon>
        <taxon>Trichomonadidae</taxon>
        <taxon>Trichomonas</taxon>
    </lineage>
</organism>
<dbReference type="SMR" id="A2FDJ5"/>
<dbReference type="SUPFAM" id="SSF52540">
    <property type="entry name" value="P-loop containing nucleoside triphosphate hydrolases"/>
    <property type="match status" value="1"/>
</dbReference>
<dbReference type="CDD" id="cd01672">
    <property type="entry name" value="TMPK"/>
    <property type="match status" value="1"/>
</dbReference>
<dbReference type="PROSITE" id="PS01331">
    <property type="entry name" value="THYMIDYLATE_KINASE"/>
    <property type="match status" value="1"/>
</dbReference>
<dbReference type="Gene3D" id="3.40.50.300">
    <property type="entry name" value="P-loop containing nucleotide triphosphate hydrolases"/>
    <property type="match status" value="1"/>
</dbReference>
<dbReference type="InterPro" id="IPR039430">
    <property type="entry name" value="Thymidylate_kin-like_dom"/>
</dbReference>
<dbReference type="GO" id="GO:0004798">
    <property type="term" value="F:dTMP kinase activity"/>
    <property type="evidence" value="ECO:0000318"/>
    <property type="project" value="GO_Central"/>
</dbReference>
<dbReference type="EC" id="2.7.4.9" evidence="3"/>
<keyword evidence="8 11" id="KW-0418">Kinase</keyword>
<feature type="domain" description="Thymidylate kinase-like" evidence="10">
    <location>
        <begin position="10"/>
        <end position="184"/>
    </location>
</feature>
<evidence type="ECO:0000259" key="10">
    <source>
        <dbReference type="Pfam" id="PF02223"/>
    </source>
</evidence>
<dbReference type="AlphaFoldDB" id="A2FDJ5"/>
<dbReference type="GO" id="GO:0005524">
    <property type="term" value="F:ATP binding"/>
    <property type="evidence" value="ECO:0007669"/>
    <property type="project" value="UniProtKB-KW"/>
</dbReference>
<dbReference type="FunCoup" id="A2FDJ5">
    <property type="interactions" value="404"/>
</dbReference>
<gene>
    <name evidence="11" type="ORF">TVAG_315260</name>
</gene>
<dbReference type="VEuPathDB" id="TrichDB:TVAGG3_0571790"/>
<dbReference type="VEuPathDB" id="TrichDB:TVAG_315260"/>
<dbReference type="NCBIfam" id="TIGR00041">
    <property type="entry name" value="DTMP_kinase"/>
    <property type="match status" value="1"/>
</dbReference>
<evidence type="ECO:0000313" key="11">
    <source>
        <dbReference type="EMBL" id="EAX97024.1"/>
    </source>
</evidence>
<dbReference type="InterPro" id="IPR027417">
    <property type="entry name" value="P-loop_NTPase"/>
</dbReference>
<dbReference type="PANTHER" id="PTHR10344:SF1">
    <property type="entry name" value="THYMIDYLATE KINASE"/>
    <property type="match status" value="1"/>
</dbReference>
<dbReference type="OMA" id="YWHQFDA"/>
<reference evidence="11" key="1">
    <citation type="submission" date="2006-10" db="EMBL/GenBank/DDBJ databases">
        <authorList>
            <person name="Amadeo P."/>
            <person name="Zhao Q."/>
            <person name="Wortman J."/>
            <person name="Fraser-Liggett C."/>
            <person name="Carlton J."/>
        </authorList>
    </citation>
    <scope>NUCLEOTIDE SEQUENCE</scope>
    <source>
        <strain evidence="11">G3</strain>
    </source>
</reference>